<feature type="non-terminal residue" evidence="1">
    <location>
        <position position="111"/>
    </location>
</feature>
<reference evidence="1 2" key="1">
    <citation type="journal article" date="2016" name="Mol. Biol. Evol.">
        <title>Comparative Genomics of Early-Diverging Mushroom-Forming Fungi Provides Insights into the Origins of Lignocellulose Decay Capabilities.</title>
        <authorList>
            <person name="Nagy L.G."/>
            <person name="Riley R."/>
            <person name="Tritt A."/>
            <person name="Adam C."/>
            <person name="Daum C."/>
            <person name="Floudas D."/>
            <person name="Sun H."/>
            <person name="Yadav J.S."/>
            <person name="Pangilinan J."/>
            <person name="Larsson K.H."/>
            <person name="Matsuura K."/>
            <person name="Barry K."/>
            <person name="Labutti K."/>
            <person name="Kuo R."/>
            <person name="Ohm R.A."/>
            <person name="Bhattacharya S.S."/>
            <person name="Shirouzu T."/>
            <person name="Yoshinaga Y."/>
            <person name="Martin F.M."/>
            <person name="Grigoriev I.V."/>
            <person name="Hibbett D.S."/>
        </authorList>
    </citation>
    <scope>NUCLEOTIDE SEQUENCE [LARGE SCALE GENOMIC DNA]</scope>
    <source>
        <strain evidence="1 2">HHB12029</strain>
    </source>
</reference>
<organism evidence="1 2">
    <name type="scientific">Exidia glandulosa HHB12029</name>
    <dbReference type="NCBI Taxonomy" id="1314781"/>
    <lineage>
        <taxon>Eukaryota</taxon>
        <taxon>Fungi</taxon>
        <taxon>Dikarya</taxon>
        <taxon>Basidiomycota</taxon>
        <taxon>Agaricomycotina</taxon>
        <taxon>Agaricomycetes</taxon>
        <taxon>Auriculariales</taxon>
        <taxon>Exidiaceae</taxon>
        <taxon>Exidia</taxon>
    </lineage>
</organism>
<dbReference type="Proteomes" id="UP000077266">
    <property type="component" value="Unassembled WGS sequence"/>
</dbReference>
<accession>A0A165HLJ3</accession>
<feature type="non-terminal residue" evidence="1">
    <location>
        <position position="1"/>
    </location>
</feature>
<sequence length="111" mass="12326">VLHVPSLAVNLLSVYTLTTKQGFTMIASSDGVRFLRDDQLRMMVSIDAQLTGYLDGKTVLVPGPILSALLAAAPKRVPLTPDLWHRHFGYLDPDTVRRTHKAKSVRGLRFD</sequence>
<dbReference type="OrthoDB" id="7691805at2759"/>
<evidence type="ECO:0000313" key="2">
    <source>
        <dbReference type="Proteomes" id="UP000077266"/>
    </source>
</evidence>
<protein>
    <submittedName>
        <fullName evidence="1">Uncharacterized protein</fullName>
    </submittedName>
</protein>
<dbReference type="EMBL" id="KV426013">
    <property type="protein sequence ID" value="KZV92147.1"/>
    <property type="molecule type" value="Genomic_DNA"/>
</dbReference>
<name>A0A165HLJ3_EXIGL</name>
<evidence type="ECO:0000313" key="1">
    <source>
        <dbReference type="EMBL" id="KZV92147.1"/>
    </source>
</evidence>
<proteinExistence type="predicted"/>
<gene>
    <name evidence="1" type="ORF">EXIGLDRAFT_589282</name>
</gene>
<dbReference type="AlphaFoldDB" id="A0A165HLJ3"/>
<keyword evidence="2" id="KW-1185">Reference proteome</keyword>
<dbReference type="InParanoid" id="A0A165HLJ3"/>